<protein>
    <submittedName>
        <fullName evidence="2">Uncharacterized protein</fullName>
    </submittedName>
</protein>
<keyword evidence="3" id="KW-1185">Reference proteome</keyword>
<dbReference type="Proteomes" id="UP000001058">
    <property type="component" value="Unassembled WGS sequence"/>
</dbReference>
<evidence type="ECO:0000256" key="1">
    <source>
        <dbReference type="SAM" id="Phobius"/>
    </source>
</evidence>
<keyword evidence="1" id="KW-0472">Membrane</keyword>
<feature type="transmembrane region" description="Helical" evidence="1">
    <location>
        <begin position="6"/>
        <end position="27"/>
    </location>
</feature>
<dbReference type="KEGG" id="vcn:VOLCADRAFT_105024"/>
<evidence type="ECO:0000313" key="3">
    <source>
        <dbReference type="Proteomes" id="UP000001058"/>
    </source>
</evidence>
<dbReference type="GeneID" id="9615342"/>
<reference evidence="2 3" key="1">
    <citation type="journal article" date="2010" name="Science">
        <title>Genomic analysis of organismal complexity in the multicellular green alga Volvox carteri.</title>
        <authorList>
            <person name="Prochnik S.E."/>
            <person name="Umen J."/>
            <person name="Nedelcu A.M."/>
            <person name="Hallmann A."/>
            <person name="Miller S.M."/>
            <person name="Nishii I."/>
            <person name="Ferris P."/>
            <person name="Kuo A."/>
            <person name="Mitros T."/>
            <person name="Fritz-Laylin L.K."/>
            <person name="Hellsten U."/>
            <person name="Chapman J."/>
            <person name="Simakov O."/>
            <person name="Rensing S.A."/>
            <person name="Terry A."/>
            <person name="Pangilinan J."/>
            <person name="Kapitonov V."/>
            <person name="Jurka J."/>
            <person name="Salamov A."/>
            <person name="Shapiro H."/>
            <person name="Schmutz J."/>
            <person name="Grimwood J."/>
            <person name="Lindquist E."/>
            <person name="Lucas S."/>
            <person name="Grigoriev I.V."/>
            <person name="Schmitt R."/>
            <person name="Kirk D."/>
            <person name="Rokhsar D.S."/>
        </authorList>
    </citation>
    <scope>NUCLEOTIDE SEQUENCE [LARGE SCALE GENOMIC DNA]</scope>
    <source>
        <strain evidence="3">f. Nagariensis / Eve</strain>
    </source>
</reference>
<sequence>MALLYYWSSIPYRFVSVIIMCISVGVVKHFQVARRPRTAGLRLCDCGAVEDEMHVFVESPAYASSTRAKYERDLAFQGRNMRTIMTEAPPLALARFLSEVWETRHVALKALRAEADEGGRWWSTT</sequence>
<organism evidence="3">
    <name type="scientific">Volvox carteri f. nagariensis</name>
    <dbReference type="NCBI Taxonomy" id="3068"/>
    <lineage>
        <taxon>Eukaryota</taxon>
        <taxon>Viridiplantae</taxon>
        <taxon>Chlorophyta</taxon>
        <taxon>core chlorophytes</taxon>
        <taxon>Chlorophyceae</taxon>
        <taxon>CS clade</taxon>
        <taxon>Chlamydomonadales</taxon>
        <taxon>Volvocaceae</taxon>
        <taxon>Volvox</taxon>
    </lineage>
</organism>
<name>D8TXV3_VOLCA</name>
<keyword evidence="1" id="KW-0812">Transmembrane</keyword>
<dbReference type="InParanoid" id="D8TXV3"/>
<dbReference type="AlphaFoldDB" id="D8TXV3"/>
<keyword evidence="1" id="KW-1133">Transmembrane helix</keyword>
<dbReference type="RefSeq" id="XP_002951256.1">
    <property type="nucleotide sequence ID" value="XM_002951210.1"/>
</dbReference>
<accession>D8TXV3</accession>
<dbReference type="OrthoDB" id="556918at2759"/>
<dbReference type="EMBL" id="GL378343">
    <property type="protein sequence ID" value="EFJ47785.1"/>
    <property type="molecule type" value="Genomic_DNA"/>
</dbReference>
<evidence type="ECO:0000313" key="2">
    <source>
        <dbReference type="EMBL" id="EFJ47785.1"/>
    </source>
</evidence>
<gene>
    <name evidence="2" type="ORF">VOLCADRAFT_105024</name>
</gene>
<proteinExistence type="predicted"/>